<dbReference type="PROSITE" id="PS00109">
    <property type="entry name" value="PROTEIN_KINASE_TYR"/>
    <property type="match status" value="1"/>
</dbReference>
<comment type="catalytic activity">
    <reaction evidence="2">
        <text>L-tyrosyl-[protein] + ATP = O-phospho-L-tyrosyl-[protein] + ADP + H(+)</text>
        <dbReference type="Rhea" id="RHEA:10596"/>
        <dbReference type="Rhea" id="RHEA-COMP:10136"/>
        <dbReference type="Rhea" id="RHEA-COMP:20101"/>
        <dbReference type="ChEBI" id="CHEBI:15378"/>
        <dbReference type="ChEBI" id="CHEBI:30616"/>
        <dbReference type="ChEBI" id="CHEBI:46858"/>
        <dbReference type="ChEBI" id="CHEBI:61978"/>
        <dbReference type="ChEBI" id="CHEBI:456216"/>
        <dbReference type="EC" id="2.7.10.1"/>
    </reaction>
</comment>
<dbReference type="GO" id="GO:0007169">
    <property type="term" value="P:cell surface receptor protein tyrosine kinase signaling pathway"/>
    <property type="evidence" value="ECO:0007669"/>
    <property type="project" value="TreeGrafter"/>
</dbReference>
<dbReference type="GO" id="GO:0004714">
    <property type="term" value="F:transmembrane receptor protein tyrosine kinase activity"/>
    <property type="evidence" value="ECO:0007669"/>
    <property type="project" value="UniProtKB-EC"/>
</dbReference>
<dbReference type="PANTHER" id="PTHR24416">
    <property type="entry name" value="TYROSINE-PROTEIN KINASE RECEPTOR"/>
    <property type="match status" value="1"/>
</dbReference>
<dbReference type="InterPro" id="IPR008266">
    <property type="entry name" value="Tyr_kinase_AS"/>
</dbReference>
<evidence type="ECO:0000256" key="5">
    <source>
        <dbReference type="SAM" id="Phobius"/>
    </source>
</evidence>
<evidence type="ECO:0000256" key="3">
    <source>
        <dbReference type="PROSITE-ProRule" id="PRU10141"/>
    </source>
</evidence>
<name>A0A1V9ZYF7_9STRA</name>
<dbReference type="InterPro" id="IPR000719">
    <property type="entry name" value="Prot_kinase_dom"/>
</dbReference>
<evidence type="ECO:0000256" key="1">
    <source>
        <dbReference type="ARBA" id="ARBA00004167"/>
    </source>
</evidence>
<protein>
    <submittedName>
        <fullName evidence="7">Kinase</fullName>
    </submittedName>
</protein>
<evidence type="ECO:0000313" key="7">
    <source>
        <dbReference type="EMBL" id="OQS02991.1"/>
    </source>
</evidence>
<dbReference type="InterPro" id="IPR001245">
    <property type="entry name" value="Ser-Thr/Tyr_kinase_cat_dom"/>
</dbReference>
<dbReference type="GO" id="GO:0005886">
    <property type="term" value="C:plasma membrane"/>
    <property type="evidence" value="ECO:0007669"/>
    <property type="project" value="TreeGrafter"/>
</dbReference>
<evidence type="ECO:0000313" key="8">
    <source>
        <dbReference type="Proteomes" id="UP000243217"/>
    </source>
</evidence>
<keyword evidence="7" id="KW-0418">Kinase</keyword>
<keyword evidence="3" id="KW-0547">Nucleotide-binding</keyword>
<dbReference type="InterPro" id="IPR011009">
    <property type="entry name" value="Kinase-like_dom_sf"/>
</dbReference>
<dbReference type="EMBL" id="JNBS01001049">
    <property type="protein sequence ID" value="OQS02991.1"/>
    <property type="molecule type" value="Genomic_DNA"/>
</dbReference>
<dbReference type="Gene3D" id="1.10.510.10">
    <property type="entry name" value="Transferase(Phosphotransferase) domain 1"/>
    <property type="match status" value="1"/>
</dbReference>
<comment type="caution">
    <text evidence="7">The sequence shown here is derived from an EMBL/GenBank/DDBJ whole genome shotgun (WGS) entry which is preliminary data.</text>
</comment>
<evidence type="ECO:0000256" key="4">
    <source>
        <dbReference type="SAM" id="MobiDB-lite"/>
    </source>
</evidence>
<keyword evidence="8" id="KW-1185">Reference proteome</keyword>
<feature type="transmembrane region" description="Helical" evidence="5">
    <location>
        <begin position="136"/>
        <end position="158"/>
    </location>
</feature>
<dbReference type="GO" id="GO:0005524">
    <property type="term" value="F:ATP binding"/>
    <property type="evidence" value="ECO:0007669"/>
    <property type="project" value="UniProtKB-UniRule"/>
</dbReference>
<evidence type="ECO:0000259" key="6">
    <source>
        <dbReference type="PROSITE" id="PS50011"/>
    </source>
</evidence>
<feature type="region of interest" description="Disordered" evidence="4">
    <location>
        <begin position="294"/>
        <end position="321"/>
    </location>
</feature>
<gene>
    <name evidence="7" type="ORF">THRCLA_04698</name>
</gene>
<feature type="transmembrane region" description="Helical" evidence="5">
    <location>
        <begin position="20"/>
        <end position="45"/>
    </location>
</feature>
<dbReference type="AlphaFoldDB" id="A0A1V9ZYF7"/>
<dbReference type="PROSITE" id="PS50011">
    <property type="entry name" value="PROTEIN_KINASE_DOM"/>
    <property type="match status" value="1"/>
</dbReference>
<feature type="domain" description="Protein kinase" evidence="6">
    <location>
        <begin position="566"/>
        <end position="819"/>
    </location>
</feature>
<comment type="subcellular location">
    <subcellularLocation>
        <location evidence="1">Membrane</location>
        <topology evidence="1">Single-pass membrane protein</topology>
    </subcellularLocation>
</comment>
<keyword evidence="5" id="KW-0812">Transmembrane</keyword>
<feature type="transmembrane region" description="Helical" evidence="5">
    <location>
        <begin position="96"/>
        <end position="129"/>
    </location>
</feature>
<keyword evidence="7" id="KW-0808">Transferase</keyword>
<dbReference type="InterPro" id="IPR050122">
    <property type="entry name" value="RTK"/>
</dbReference>
<dbReference type="Pfam" id="PF07714">
    <property type="entry name" value="PK_Tyr_Ser-Thr"/>
    <property type="match status" value="1"/>
</dbReference>
<keyword evidence="5" id="KW-0472">Membrane</keyword>
<dbReference type="SUPFAM" id="SSF56112">
    <property type="entry name" value="Protein kinase-like (PK-like)"/>
    <property type="match status" value="1"/>
</dbReference>
<evidence type="ECO:0000256" key="2">
    <source>
        <dbReference type="ARBA" id="ARBA00051243"/>
    </source>
</evidence>
<keyword evidence="3" id="KW-0067">ATP-binding</keyword>
<proteinExistence type="predicted"/>
<keyword evidence="5" id="KW-1133">Transmembrane helix</keyword>
<feature type="transmembrane region" description="Helical" evidence="5">
    <location>
        <begin position="57"/>
        <end position="76"/>
    </location>
</feature>
<dbReference type="PANTHER" id="PTHR24416:SF611">
    <property type="entry name" value="TYROSINE-PROTEIN KINASE TRANSMEMBRANE RECEPTOR ROR"/>
    <property type="match status" value="1"/>
</dbReference>
<accession>A0A1V9ZYF7</accession>
<reference evidence="7 8" key="1">
    <citation type="journal article" date="2014" name="Genome Biol. Evol.">
        <title>The secreted proteins of Achlya hypogyna and Thraustotheca clavata identify the ancestral oomycete secretome and reveal gene acquisitions by horizontal gene transfer.</title>
        <authorList>
            <person name="Misner I."/>
            <person name="Blouin N."/>
            <person name="Leonard G."/>
            <person name="Richards T.A."/>
            <person name="Lane C.E."/>
        </authorList>
    </citation>
    <scope>NUCLEOTIDE SEQUENCE [LARGE SCALE GENOMIC DNA]</scope>
    <source>
        <strain evidence="7 8">ATCC 34112</strain>
    </source>
</reference>
<dbReference type="STRING" id="74557.A0A1V9ZYF7"/>
<feature type="binding site" evidence="3">
    <location>
        <position position="593"/>
    </location>
    <ligand>
        <name>ATP</name>
        <dbReference type="ChEBI" id="CHEBI:30616"/>
    </ligand>
</feature>
<dbReference type="OrthoDB" id="67310at2759"/>
<dbReference type="PRINTS" id="PR00109">
    <property type="entry name" value="TYRKINASE"/>
</dbReference>
<dbReference type="Proteomes" id="UP000243217">
    <property type="component" value="Unassembled WGS sequence"/>
</dbReference>
<organism evidence="7 8">
    <name type="scientific">Thraustotheca clavata</name>
    <dbReference type="NCBI Taxonomy" id="74557"/>
    <lineage>
        <taxon>Eukaryota</taxon>
        <taxon>Sar</taxon>
        <taxon>Stramenopiles</taxon>
        <taxon>Oomycota</taxon>
        <taxon>Saprolegniomycetes</taxon>
        <taxon>Saprolegniales</taxon>
        <taxon>Achlyaceae</taxon>
        <taxon>Thraustotheca</taxon>
    </lineage>
</organism>
<dbReference type="GO" id="GO:0043235">
    <property type="term" value="C:receptor complex"/>
    <property type="evidence" value="ECO:0007669"/>
    <property type="project" value="TreeGrafter"/>
</dbReference>
<sequence length="819" mass="90337">MSLSIEDDTRVPSESIARALGFLVGHALVAIVATPIVGISTVITLCLPKYYTKCHSALLIMFWSMEWRLLLLLISLRGDFSFIQQPIHTNIGYGFIYFVVVNLLDMLFALIPLLLFGGGAFIVSILIVIKPSTMNTVLGILCILVCIAGGLLSTRVIAYKLHVPFVVAMTQATALPEAPQTPVPGNHSDLAYSHLEDGNLNYNSNVSRLRVYSTKVHNMANWLSVYYLSTPNSVLPHYAVAPSTPSPHASTPKAPTLQPPTEIVPRALAPLVNPLVEPTRTDLDDEQFNFGTRTQLDDEPFNFGANSFSPTAPSDDELASRSSFIKQRDDYVAVQRPRRQSLSSSDEEDFQTLCDSILRHNSRRYDAISPLATPAARGHRSVPSSVTSIASDCVFRNPDKSPQFTAYAPRRVAMGTSFDLSIYCFQPNDVDDVQELAQSRDGSSRQITRSILSPLVKGALVTVSIDVPKGFRLLDMQHQTFSWEGSLEQVNFPIFCEVHSNLVKSPQTIIAKILSNDFAGVLQCTVVVGSASKRQQCDEEWYKLEPVCDSLEKLEPGYNEIPFEEIKMKRWIGAGYFGDAYLAQYQNQDVVVKTLRQSSQDVETLQHEAAVSSLFGQHPCIVPFIGACTNPSSPLAIVTKYMPLGSLSSVVAAPTADQIYPCDVRTNMLKDAANGLLHLHSNSFIHRDMAARNCLVDLDGQVKVGDFGLARRGQIVDTDTPIVGPLKWMAPESLQPPHVFSMASDVFSFAVTMWEVYSGEQPFRAENALQVAVRVCEGDRVPLQGKNIPPEHIQLMERCLGGNPDERPTMAEVYTHLCK</sequence>
<dbReference type="InterPro" id="IPR017441">
    <property type="entry name" value="Protein_kinase_ATP_BS"/>
</dbReference>
<dbReference type="PROSITE" id="PS00107">
    <property type="entry name" value="PROTEIN_KINASE_ATP"/>
    <property type="match status" value="1"/>
</dbReference>